<dbReference type="KEGG" id="vg:13405239"/>
<evidence type="ECO:0000313" key="1">
    <source>
        <dbReference type="EMBL" id="AEY69569.1"/>
    </source>
</evidence>
<dbReference type="RefSeq" id="YP_006561143.1">
    <property type="nucleotide sequence ID" value="NC_018283.1"/>
</dbReference>
<sequence>MSSAYVIVAEGIDAIPDAGAIDKAIVIAARQAINRATPRARTAASREMRKQVAFPASYLSGNDARLRITKMATNDNLESVITGRQRATSLARFSRERDPASARRKGGVNVEVKPGQARFMKGAFLVKLKAGNAKTDTQFNLGLAIRLKPGERLRNKTQMQQLDHNVYLLYGPSVDQVFRTVREDIAGDTRSFLEAEFRRLLDLRKV</sequence>
<dbReference type="InterPro" id="IPR010633">
    <property type="entry name" value="Phage_lambda_GpZ"/>
</dbReference>
<dbReference type="Proteomes" id="UP000009012">
    <property type="component" value="Segment"/>
</dbReference>
<dbReference type="OrthoDB" id="9083at10239"/>
<dbReference type="EMBL" id="JN564907">
    <property type="protein sequence ID" value="AEY69569.1"/>
    <property type="molecule type" value="Genomic_DNA"/>
</dbReference>
<accession>I6NTN8</accession>
<keyword evidence="2" id="KW-1185">Reference proteome</keyword>
<name>I6NTN8_9CAUD</name>
<evidence type="ECO:0000313" key="2">
    <source>
        <dbReference type="Proteomes" id="UP000009012"/>
    </source>
</evidence>
<protein>
    <recommendedName>
        <fullName evidence="3">Tail protein</fullName>
    </recommendedName>
</protein>
<proteinExistence type="predicted"/>
<dbReference type="GeneID" id="13405239"/>
<evidence type="ECO:0008006" key="3">
    <source>
        <dbReference type="Google" id="ProtNLM"/>
    </source>
</evidence>
<organism evidence="1 2">
    <name type="scientific">Burkholderia phage vB_BceS_AH2</name>
    <dbReference type="NCBI Taxonomy" id="1133022"/>
    <lineage>
        <taxon>Viruses</taxon>
        <taxon>Duplodnaviria</taxon>
        <taxon>Heunggongvirae</taxon>
        <taxon>Uroviricota</taxon>
        <taxon>Caudoviricetes</taxon>
        <taxon>Casjensviridae</taxon>
        <taxon>Ahduovirus</taxon>
        <taxon>Ahduovirus AH2</taxon>
        <taxon>Burkholderia virus AH2</taxon>
    </lineage>
</organism>
<dbReference type="Pfam" id="PF06763">
    <property type="entry name" value="Minor_tail_Z"/>
    <property type="match status" value="1"/>
</dbReference>
<reference evidence="1 2" key="1">
    <citation type="journal article" date="2012" name="BMC Genomics">
        <title>Comparative analysis of two phenotypically-similar but genomically-distinct Burkholderia cenocepacia-specific bacteriophages.</title>
        <authorList>
            <person name="Lynch K.H."/>
            <person name="Stothard P."/>
            <person name="Dennis J.J."/>
        </authorList>
    </citation>
    <scope>NUCLEOTIDE SEQUENCE [LARGE SCALE GENOMIC DNA]</scope>
</reference>
<gene>
    <name evidence="1" type="ORF">AH2_00059</name>
</gene>